<protein>
    <submittedName>
        <fullName evidence="3">Uncharacterized protein</fullName>
    </submittedName>
</protein>
<dbReference type="OrthoDB" id="59229at2759"/>
<dbReference type="EMBL" id="CAMXCT010002813">
    <property type="protein sequence ID" value="CAI4000627.1"/>
    <property type="molecule type" value="Genomic_DNA"/>
</dbReference>
<name>A0A9P1G802_9DINO</name>
<feature type="transmembrane region" description="Helical" evidence="2">
    <location>
        <begin position="386"/>
        <end position="406"/>
    </location>
</feature>
<proteinExistence type="predicted"/>
<organism evidence="3">
    <name type="scientific">Cladocopium goreaui</name>
    <dbReference type="NCBI Taxonomy" id="2562237"/>
    <lineage>
        <taxon>Eukaryota</taxon>
        <taxon>Sar</taxon>
        <taxon>Alveolata</taxon>
        <taxon>Dinophyceae</taxon>
        <taxon>Suessiales</taxon>
        <taxon>Symbiodiniaceae</taxon>
        <taxon>Cladocopium</taxon>
    </lineage>
</organism>
<keyword evidence="2" id="KW-1133">Transmembrane helix</keyword>
<feature type="transmembrane region" description="Helical" evidence="2">
    <location>
        <begin position="315"/>
        <end position="333"/>
    </location>
</feature>
<reference evidence="4 5" key="2">
    <citation type="submission" date="2024-05" db="EMBL/GenBank/DDBJ databases">
        <authorList>
            <person name="Chen Y."/>
            <person name="Shah S."/>
            <person name="Dougan E. K."/>
            <person name="Thang M."/>
            <person name="Chan C."/>
        </authorList>
    </citation>
    <scope>NUCLEOTIDE SEQUENCE [LARGE SCALE GENOMIC DNA]</scope>
</reference>
<dbReference type="Proteomes" id="UP001152797">
    <property type="component" value="Unassembled WGS sequence"/>
</dbReference>
<gene>
    <name evidence="3" type="ORF">C1SCF055_LOCUS26733</name>
</gene>
<keyword evidence="2" id="KW-0812">Transmembrane</keyword>
<dbReference type="EMBL" id="CAMXCT020002813">
    <property type="protein sequence ID" value="CAL1154002.1"/>
    <property type="molecule type" value="Genomic_DNA"/>
</dbReference>
<feature type="transmembrane region" description="Helical" evidence="2">
    <location>
        <begin position="286"/>
        <end position="303"/>
    </location>
</feature>
<evidence type="ECO:0000313" key="4">
    <source>
        <dbReference type="EMBL" id="CAL4787939.1"/>
    </source>
</evidence>
<accession>A0A9P1G802</accession>
<dbReference type="AlphaFoldDB" id="A0A9P1G802"/>
<comment type="caution">
    <text evidence="3">The sequence shown here is derived from an EMBL/GenBank/DDBJ whole genome shotgun (WGS) entry which is preliminary data.</text>
</comment>
<evidence type="ECO:0000256" key="2">
    <source>
        <dbReference type="SAM" id="Phobius"/>
    </source>
</evidence>
<evidence type="ECO:0000256" key="1">
    <source>
        <dbReference type="SAM" id="MobiDB-lite"/>
    </source>
</evidence>
<feature type="region of interest" description="Disordered" evidence="1">
    <location>
        <begin position="1"/>
        <end position="39"/>
    </location>
</feature>
<reference evidence="3" key="1">
    <citation type="submission" date="2022-10" db="EMBL/GenBank/DDBJ databases">
        <authorList>
            <person name="Chen Y."/>
            <person name="Dougan E. K."/>
            <person name="Chan C."/>
            <person name="Rhodes N."/>
            <person name="Thang M."/>
        </authorList>
    </citation>
    <scope>NUCLEOTIDE SEQUENCE</scope>
</reference>
<evidence type="ECO:0000313" key="5">
    <source>
        <dbReference type="Proteomes" id="UP001152797"/>
    </source>
</evidence>
<keyword evidence="5" id="KW-1185">Reference proteome</keyword>
<evidence type="ECO:0000313" key="3">
    <source>
        <dbReference type="EMBL" id="CAI4000627.1"/>
    </source>
</evidence>
<dbReference type="EMBL" id="CAMXCT030002813">
    <property type="protein sequence ID" value="CAL4787939.1"/>
    <property type="molecule type" value="Genomic_DNA"/>
</dbReference>
<keyword evidence="2" id="KW-0472">Membrane</keyword>
<sequence>MGSSSGAMKATGQGGDTPLSARALSRERQEEEELASPKPVDVQMNSSKLGASKLLHLMERKQDDGWCFTGKGGSCCVPRGSIYGAALALPQIARSCEWPGTLCALVIRTYFFCFLNFMLQAYLLSMIGEEFNLWFLFAGRMHLCDFGRSIQDCPDGPNCVGPRGTIFSYPRLYDFDVWGTRIFAQDSMAAVNATHLDKVDPGEYGLENFYCRMVCIFLFLKSTVTDFCENIENIKTLVLTPTRADSWINMHVPNWAAKSDVKAFDNMDELDLVEYRVAGMPLHWKILNAIFILVPKTLLWLGVTRSGVHYLMETAGIMNVVVNAMALSFILNVDEMIFERLTSTLSTYILSHIQALALYEDDLEETDEQALARYEKQEMNMGCLSILWKIMPMQLIVLIATLVLFLTDYYLTNCELRDGSWVSKAMHLPSEVDGNLFRFMFGIEASQQPDAFWTMPDAVSS</sequence>